<organism evidence="10 11">
    <name type="scientific">Cognatiyoonia sediminum</name>
    <dbReference type="NCBI Taxonomy" id="1508389"/>
    <lineage>
        <taxon>Bacteria</taxon>
        <taxon>Pseudomonadati</taxon>
        <taxon>Pseudomonadota</taxon>
        <taxon>Alphaproteobacteria</taxon>
        <taxon>Rhodobacterales</taxon>
        <taxon>Paracoccaceae</taxon>
        <taxon>Cognatiyoonia</taxon>
    </lineage>
</organism>
<keyword evidence="7 8" id="KW-0472">Membrane</keyword>
<feature type="domain" description="RanBP2-type" evidence="9">
    <location>
        <begin position="408"/>
        <end position="427"/>
    </location>
</feature>
<evidence type="ECO:0000256" key="7">
    <source>
        <dbReference type="ARBA" id="ARBA00023136"/>
    </source>
</evidence>
<dbReference type="STRING" id="1508389.SAMN05444003_2262"/>
<dbReference type="InterPro" id="IPR011990">
    <property type="entry name" value="TPR-like_helical_dom_sf"/>
</dbReference>
<dbReference type="OrthoDB" id="9798343at2"/>
<evidence type="ECO:0000256" key="6">
    <source>
        <dbReference type="ARBA" id="ARBA00022989"/>
    </source>
</evidence>
<accession>A0A1M5QR44</accession>
<keyword evidence="3" id="KW-0479">Metal-binding</keyword>
<dbReference type="Pfam" id="PF07219">
    <property type="entry name" value="HemY_N"/>
    <property type="match status" value="1"/>
</dbReference>
<dbReference type="RefSeq" id="WP_072901137.1">
    <property type="nucleotide sequence ID" value="NZ_FQXB01000003.1"/>
</dbReference>
<evidence type="ECO:0000313" key="11">
    <source>
        <dbReference type="Proteomes" id="UP000184074"/>
    </source>
</evidence>
<dbReference type="Pfam" id="PF14559">
    <property type="entry name" value="TPR_19"/>
    <property type="match status" value="1"/>
</dbReference>
<evidence type="ECO:0000256" key="1">
    <source>
        <dbReference type="ARBA" id="ARBA00004370"/>
    </source>
</evidence>
<feature type="transmembrane region" description="Helical" evidence="8">
    <location>
        <begin position="47"/>
        <end position="76"/>
    </location>
</feature>
<dbReference type="Proteomes" id="UP000184074">
    <property type="component" value="Unassembled WGS sequence"/>
</dbReference>
<keyword evidence="2 8" id="KW-0812">Transmembrane</keyword>
<proteinExistence type="predicted"/>
<dbReference type="SUPFAM" id="SSF48452">
    <property type="entry name" value="TPR-like"/>
    <property type="match status" value="1"/>
</dbReference>
<dbReference type="InterPro" id="IPR001876">
    <property type="entry name" value="Znf_RanBP2"/>
</dbReference>
<dbReference type="EMBL" id="FQXB01000003">
    <property type="protein sequence ID" value="SHH16331.1"/>
    <property type="molecule type" value="Genomic_DNA"/>
</dbReference>
<keyword evidence="6 8" id="KW-1133">Transmembrane helix</keyword>
<keyword evidence="11" id="KW-1185">Reference proteome</keyword>
<evidence type="ECO:0000256" key="8">
    <source>
        <dbReference type="SAM" id="Phobius"/>
    </source>
</evidence>
<keyword evidence="5" id="KW-0862">Zinc</keyword>
<evidence type="ECO:0000256" key="4">
    <source>
        <dbReference type="ARBA" id="ARBA00022771"/>
    </source>
</evidence>
<name>A0A1M5QR44_9RHOB</name>
<evidence type="ECO:0000259" key="9">
    <source>
        <dbReference type="PROSITE" id="PS01358"/>
    </source>
</evidence>
<dbReference type="InterPro" id="IPR016982">
    <property type="entry name" value="Mms48"/>
</dbReference>
<reference evidence="10 11" key="1">
    <citation type="submission" date="2016-11" db="EMBL/GenBank/DDBJ databases">
        <authorList>
            <person name="Jaros S."/>
            <person name="Januszkiewicz K."/>
            <person name="Wedrychowicz H."/>
        </authorList>
    </citation>
    <scope>NUCLEOTIDE SEQUENCE [LARGE SCALE GENOMIC DNA]</scope>
    <source>
        <strain evidence="10 11">DSM 28715</strain>
    </source>
</reference>
<evidence type="ECO:0000256" key="2">
    <source>
        <dbReference type="ARBA" id="ARBA00022692"/>
    </source>
</evidence>
<sequence length="485" mass="53338">MLWSLIKILLFIAVVIGLTYGATQLMEVSGGATVTMAGTELTLTPIQLAFGLAALVFLVWLGLKLLAFLVATFKFLNGDETAISRYFDRNRERRGYEALSEGMMALASGEGHLALTKAARAERYLNEPQLTTLLTAQAAEMTGDGKKAEQSYRQLLEDDKTRFVGVRGIMKQKLEEGDTDTAMALAQKAFALKPRHEETQDILLQLQAEKQDWTGARETLNAKLKSGSLPRDVHRRRDAIFALSSAKDVMDEGKDIEAREMAIEANRLSPDLIPAAVLAAEGYIENEKPKNAARILTKAWGVEPHPDLAAAFAKIEPEETAQARLKRFRALTKQKPDHPETKLLLAELNLSAEDFPAARKALGDLVETDPTARVLTIMAAIERGEGTDEPVVRDWLAKALSAPRSEQWICDNCQHINLAWTPTCSNCSSIDTLTWRRPPEGVAAMPTGTEMLPLLVDPVKPERGVVEVIEKVEVVTDIADGEKTS</sequence>
<gene>
    <name evidence="10" type="ORF">SAMN05444003_2262</name>
</gene>
<dbReference type="PROSITE" id="PS01358">
    <property type="entry name" value="ZF_RANBP2_1"/>
    <property type="match status" value="1"/>
</dbReference>
<dbReference type="GO" id="GO:0008270">
    <property type="term" value="F:zinc ion binding"/>
    <property type="evidence" value="ECO:0007669"/>
    <property type="project" value="UniProtKB-KW"/>
</dbReference>
<dbReference type="InterPro" id="IPR010817">
    <property type="entry name" value="HemY_N"/>
</dbReference>
<evidence type="ECO:0000256" key="5">
    <source>
        <dbReference type="ARBA" id="ARBA00022833"/>
    </source>
</evidence>
<evidence type="ECO:0000256" key="3">
    <source>
        <dbReference type="ARBA" id="ARBA00022723"/>
    </source>
</evidence>
<dbReference type="PIRSF" id="PIRSF031802">
    <property type="entry name" value="UCP031802"/>
    <property type="match status" value="1"/>
</dbReference>
<protein>
    <submittedName>
        <fullName evidence="10">HemY protein</fullName>
    </submittedName>
</protein>
<dbReference type="GO" id="GO:0016020">
    <property type="term" value="C:membrane"/>
    <property type="evidence" value="ECO:0007669"/>
    <property type="project" value="UniProtKB-SubCell"/>
</dbReference>
<evidence type="ECO:0000313" key="10">
    <source>
        <dbReference type="EMBL" id="SHH16331.1"/>
    </source>
</evidence>
<keyword evidence="4" id="KW-0863">Zinc-finger</keyword>
<dbReference type="AlphaFoldDB" id="A0A1M5QR44"/>
<comment type="subcellular location">
    <subcellularLocation>
        <location evidence="1">Membrane</location>
    </subcellularLocation>
</comment>
<dbReference type="Gene3D" id="1.25.40.10">
    <property type="entry name" value="Tetratricopeptide repeat domain"/>
    <property type="match status" value="1"/>
</dbReference>